<proteinExistence type="predicted"/>
<feature type="transmembrane region" description="Helical" evidence="1">
    <location>
        <begin position="787"/>
        <end position="804"/>
    </location>
</feature>
<name>A0ABU7YYC8_9GAMM</name>
<feature type="transmembrane region" description="Helical" evidence="1">
    <location>
        <begin position="860"/>
        <end position="878"/>
    </location>
</feature>
<evidence type="ECO:0000313" key="3">
    <source>
        <dbReference type="EMBL" id="MEG3183978.1"/>
    </source>
</evidence>
<keyword evidence="4" id="KW-1185">Reference proteome</keyword>
<dbReference type="Pfam" id="PF20249">
    <property type="entry name" value="VasX_N"/>
    <property type="match status" value="1"/>
</dbReference>
<dbReference type="Proteomes" id="UP001355056">
    <property type="component" value="Unassembled WGS sequence"/>
</dbReference>
<dbReference type="InterPro" id="IPR046864">
    <property type="entry name" value="VasX_N"/>
</dbReference>
<comment type="caution">
    <text evidence="3">The sequence shown here is derived from an EMBL/GenBank/DDBJ whole genome shotgun (WGS) entry which is preliminary data.</text>
</comment>
<dbReference type="EMBL" id="JAXGFP010000003">
    <property type="protein sequence ID" value="MEG3183978.1"/>
    <property type="molecule type" value="Genomic_DNA"/>
</dbReference>
<evidence type="ECO:0000256" key="1">
    <source>
        <dbReference type="SAM" id="Phobius"/>
    </source>
</evidence>
<sequence length="1090" mass="116808">MADTGIADVRQRVAQGTTDAAGSKCPNCVKQGLAILPVVSGILPNSILTQNQFGPMFTQPHDPLAGNEMESLSNGLAATDLTSHWYYMRTPPAGYIYIFDNGKNNWHKGYLVDGSGLLREMPVADLLPDPASVAPLDTPGVCERKEHNNLALQFFVLDPVNTPKVQVAFSRYRWSRKVLEDYLANQEGIRDRRMWSLDVAAAAKNDVGRGQTVSHARSMSADLGKHVADYSMGETRNAINQQQLEPLRDRGVGPSANIVATGALLRTGVVSQLMATASPAADLAKLMAKASESTEGKTGIVLLMDDAVGVTAQLNFSRNQAAGNAAITSGMGDPDRARRRVVADVIEGIRASAEANPGPWWNSNYGPERYLRHIDEGAWSQARAESTELKSLLARAEQISQDYVVVKESPRWNNIQRFDFDPGSAASALDHEQMVAWCVTGSGLCKDEREKVWYPVLALSDTDPDNWLSRALSAQNQGMQELMQAAAPDFGKKLDAVKNAKVLAAELLVGSDGRMGAIESVNKLRLQIRADRAANAATSALVESASNAMARLLQTDPERYHRLLRKITIAGLVRDDLVPQPVVVRGTWAKIQEWIMEVMTGPVRVDPRAAVSMGPMLTGTEYMRTRGNLRSGGWNLSQSVNGAVLYAAPGSQAETASVVFWVVNKVETGVTFNAGALGAFGLSEIDTTIPSRVVPDNPVLRNHLNRVSLHADGMLNSVALVFQAHGFYTSLLKFKQGKGDLGEGVKLVGAVLAASGAGLELVVAAQALRSAQATAGRIALMKAAAKLGMWAGVADGVYSILQAWKKLGNTDRDSALWSFGSGAATIAGSVAGFGLAAAGVSAAAGGAGTATVLGITMGPVGWVLLAIAFLGLAIYCAIQAFGTDDSELSPVEYWLDNGVFGKRARISGDYLENNPFVDRKTKAVPSFASLNDELYQLQRITLVAQAMFNSMSASTGADVSAYTIALPRYAEGTSLAVTFYGYVDGKRVEVSSFRCEDGAPEEQRFRERVNLTGGSGKPTIKVDPSGAACLTGRLGSGGSAVGLMNFLQDLFGEGEQYVDVDDFGMELLYKPDRHRLPELETLLRFPVARR</sequence>
<dbReference type="RefSeq" id="WP_332616445.1">
    <property type="nucleotide sequence ID" value="NZ_JAXGFP010000003.1"/>
</dbReference>
<evidence type="ECO:0000313" key="4">
    <source>
        <dbReference type="Proteomes" id="UP001355056"/>
    </source>
</evidence>
<keyword evidence="1" id="KW-0472">Membrane</keyword>
<keyword evidence="1" id="KW-0812">Transmembrane</keyword>
<keyword evidence="1" id="KW-1133">Transmembrane helix</keyword>
<accession>A0ABU7YYC8</accession>
<feature type="transmembrane region" description="Helical" evidence="1">
    <location>
        <begin position="816"/>
        <end position="840"/>
    </location>
</feature>
<organism evidence="3 4">
    <name type="scientific">Novilysobacter erysipheiresistens</name>
    <dbReference type="NCBI Taxonomy" id="1749332"/>
    <lineage>
        <taxon>Bacteria</taxon>
        <taxon>Pseudomonadati</taxon>
        <taxon>Pseudomonadota</taxon>
        <taxon>Gammaproteobacteria</taxon>
        <taxon>Lysobacterales</taxon>
        <taxon>Lysobacteraceae</taxon>
        <taxon>Novilysobacter</taxon>
    </lineage>
</organism>
<dbReference type="CDD" id="cd20707">
    <property type="entry name" value="MIX_III"/>
    <property type="match status" value="1"/>
</dbReference>
<gene>
    <name evidence="3" type="ORF">SNE34_08145</name>
</gene>
<reference evidence="3 4" key="1">
    <citation type="journal article" date="2016" name="Int. J. Syst. Evol. Microbiol.">
        <title>Lysobacter erysipheiresistens sp. nov., an antagonist of powdery mildew, isolated from tobacco-cultivated soil.</title>
        <authorList>
            <person name="Xie B."/>
            <person name="Li T."/>
            <person name="Lin X."/>
            <person name="Wang C.J."/>
            <person name="Chen Y.J."/>
            <person name="Liu W.J."/>
            <person name="Zhao Z.W."/>
        </authorList>
    </citation>
    <scope>NUCLEOTIDE SEQUENCE [LARGE SCALE GENOMIC DNA]</scope>
    <source>
        <strain evidence="3 4">RS-LYSO-3</strain>
    </source>
</reference>
<feature type="domain" description="Toxin VasX N-terminal region" evidence="2">
    <location>
        <begin position="25"/>
        <end position="203"/>
    </location>
</feature>
<protein>
    <submittedName>
        <fullName evidence="3">Toxin VasX</fullName>
    </submittedName>
</protein>
<evidence type="ECO:0000259" key="2">
    <source>
        <dbReference type="Pfam" id="PF20249"/>
    </source>
</evidence>